<name>A0A0J1EGW9_RHOIS</name>
<keyword evidence="2" id="KW-0413">Isomerase</keyword>
<evidence type="ECO:0000256" key="1">
    <source>
        <dbReference type="ARBA" id="ARBA00007529"/>
    </source>
</evidence>
<dbReference type="InterPro" id="IPR008794">
    <property type="entry name" value="Pro_racemase_fam"/>
</dbReference>
<dbReference type="STRING" id="595434.RISK_003057"/>
<dbReference type="AlphaFoldDB" id="A0A0J1EGW9"/>
<comment type="caution">
    <text evidence="2">The sequence shown here is derived from an EMBL/GenBank/DDBJ whole genome shotgun (WGS) entry which is preliminary data.</text>
</comment>
<dbReference type="EC" id="5.1.1.8" evidence="2"/>
<dbReference type="PATRIC" id="fig|595434.4.peg.2913"/>
<reference evidence="2" key="1">
    <citation type="submission" date="2015-05" db="EMBL/GenBank/DDBJ databases">
        <title>Permanent draft genome of Rhodopirellula islandicus K833.</title>
        <authorList>
            <person name="Kizina J."/>
            <person name="Richter M."/>
            <person name="Glockner F.O."/>
            <person name="Harder J."/>
        </authorList>
    </citation>
    <scope>NUCLEOTIDE SEQUENCE [LARGE SCALE GENOMIC DNA]</scope>
    <source>
        <strain evidence="2">K833</strain>
    </source>
</reference>
<dbReference type="PIRSF" id="PIRSF029792">
    <property type="entry name" value="Pro_racemase"/>
    <property type="match status" value="1"/>
</dbReference>
<comment type="similarity">
    <text evidence="1">Belongs to the proline racemase family.</text>
</comment>
<dbReference type="PANTHER" id="PTHR33442:SF1">
    <property type="entry name" value="TRANS-3-HYDROXY-L-PROLINE DEHYDRATASE"/>
    <property type="match status" value="1"/>
</dbReference>
<keyword evidence="3" id="KW-1185">Reference proteome</keyword>
<dbReference type="EMBL" id="LECT01000025">
    <property type="protein sequence ID" value="KLU04789.1"/>
    <property type="molecule type" value="Genomic_DNA"/>
</dbReference>
<sequence length="311" mass="33237">MMLPSRVKVLDSHTGGEPTRMVIDLEDTLAGPTMADRRLHLRQKFARLGAPIVNEPRGNDIIVGAWICQPVDPSCFAGVVFFNNVGVLQMCGHATIGVIATLAWQGKLTPGIHRMETPVGIIEVELHSDGKTVSFENVPSRRYQAAVRVKVSSSTSLANDFVTGDIAYGGNWFYLVDDHGLDLELCNVDQLMAATLSIKAALREQGITGEGGAEIDHVELVGPSAHADAKNFVLCPGNAYDRSPCGTGTSAKVACLAAAGKLNVGQTFRQESITGSCFDASYRLDESGDVIARLTGSAEVIAETTLLFEFE</sequence>
<accession>A0A0J1EGW9</accession>
<dbReference type="Proteomes" id="UP000036367">
    <property type="component" value="Unassembled WGS sequence"/>
</dbReference>
<dbReference type="GO" id="GO:0047580">
    <property type="term" value="F:4-hydroxyproline epimerase activity"/>
    <property type="evidence" value="ECO:0007669"/>
    <property type="project" value="UniProtKB-EC"/>
</dbReference>
<dbReference type="SUPFAM" id="SSF54506">
    <property type="entry name" value="Diaminopimelate epimerase-like"/>
    <property type="match status" value="1"/>
</dbReference>
<dbReference type="SFLD" id="SFLDS00028">
    <property type="entry name" value="Proline_Racemase"/>
    <property type="match status" value="1"/>
</dbReference>
<organism evidence="2 3">
    <name type="scientific">Rhodopirellula islandica</name>
    <dbReference type="NCBI Taxonomy" id="595434"/>
    <lineage>
        <taxon>Bacteria</taxon>
        <taxon>Pseudomonadati</taxon>
        <taxon>Planctomycetota</taxon>
        <taxon>Planctomycetia</taxon>
        <taxon>Pirellulales</taxon>
        <taxon>Pirellulaceae</taxon>
        <taxon>Rhodopirellula</taxon>
    </lineage>
</organism>
<dbReference type="Gene3D" id="3.10.310.10">
    <property type="entry name" value="Diaminopimelate Epimerase, Chain A, domain 1"/>
    <property type="match status" value="2"/>
</dbReference>
<protein>
    <submittedName>
        <fullName evidence="2">4-hydroxyproline epimerase</fullName>
        <ecNumber evidence="2">5.1.1.8</ecNumber>
    </submittedName>
</protein>
<evidence type="ECO:0000313" key="2">
    <source>
        <dbReference type="EMBL" id="KLU04789.1"/>
    </source>
</evidence>
<dbReference type="Pfam" id="PF05544">
    <property type="entry name" value="Pro_racemase"/>
    <property type="match status" value="1"/>
</dbReference>
<dbReference type="PANTHER" id="PTHR33442">
    <property type="entry name" value="TRANS-3-HYDROXY-L-PROLINE DEHYDRATASE"/>
    <property type="match status" value="1"/>
</dbReference>
<evidence type="ECO:0000313" key="3">
    <source>
        <dbReference type="Proteomes" id="UP000036367"/>
    </source>
</evidence>
<gene>
    <name evidence="2" type="ORF">RISK_003057</name>
</gene>
<proteinExistence type="inferred from homology"/>
<dbReference type="RefSeq" id="WP_083434944.1">
    <property type="nucleotide sequence ID" value="NZ_LECT01000025.1"/>
</dbReference>
<dbReference type="OrthoDB" id="181267at2"/>